<keyword evidence="1" id="KW-0812">Transmembrane</keyword>
<protein>
    <submittedName>
        <fullName evidence="2">DUF898 domain-containing protein</fullName>
    </submittedName>
</protein>
<organism evidence="2 3">
    <name type="scientific">Pseudazoarcus pumilus</name>
    <dbReference type="NCBI Taxonomy" id="2067960"/>
    <lineage>
        <taxon>Bacteria</taxon>
        <taxon>Pseudomonadati</taxon>
        <taxon>Pseudomonadota</taxon>
        <taxon>Betaproteobacteria</taxon>
        <taxon>Rhodocyclales</taxon>
        <taxon>Zoogloeaceae</taxon>
        <taxon>Pseudazoarcus</taxon>
    </lineage>
</organism>
<feature type="transmembrane region" description="Helical" evidence="1">
    <location>
        <begin position="246"/>
        <end position="265"/>
    </location>
</feature>
<keyword evidence="3" id="KW-1185">Reference proteome</keyword>
<gene>
    <name evidence="2" type="ORF">C0099_14435</name>
</gene>
<accession>A0A2I6S9U3</accession>
<dbReference type="KEGG" id="atw:C0099_14435"/>
<dbReference type="InterPro" id="IPR010295">
    <property type="entry name" value="DUF898"/>
</dbReference>
<evidence type="ECO:0000313" key="2">
    <source>
        <dbReference type="EMBL" id="AUN96030.1"/>
    </source>
</evidence>
<keyword evidence="1" id="KW-0472">Membrane</keyword>
<feature type="transmembrane region" description="Helical" evidence="1">
    <location>
        <begin position="198"/>
        <end position="215"/>
    </location>
</feature>
<dbReference type="RefSeq" id="WP_102248074.1">
    <property type="nucleotide sequence ID" value="NZ_CP025682.1"/>
</dbReference>
<dbReference type="EMBL" id="CP025682">
    <property type="protein sequence ID" value="AUN96030.1"/>
    <property type="molecule type" value="Genomic_DNA"/>
</dbReference>
<reference evidence="2 3" key="1">
    <citation type="submission" date="2018-01" db="EMBL/GenBank/DDBJ databases">
        <authorList>
            <person name="Fu G.-Y."/>
        </authorList>
    </citation>
    <scope>NUCLEOTIDE SEQUENCE [LARGE SCALE GENOMIC DNA]</scope>
    <source>
        <strain evidence="2 3">SY39</strain>
    </source>
</reference>
<feature type="transmembrane region" description="Helical" evidence="1">
    <location>
        <begin position="361"/>
        <end position="383"/>
    </location>
</feature>
<keyword evidence="1" id="KW-1133">Transmembrane helix</keyword>
<sequence length="434" mass="48174">MSQSTYSLTYEGGFREGFDAAAVRQRVVSVLGLSSEQEDKVFSGRDVVLRHGLTEDDALRYCARLNSIGMAVKLRLDAERPVRPMISSDGRREPGFGAPAVTHDGTDEGESRVVAFDFRGEGAEFFRIWIVNILLSIVTLGIYSAWAKVRTMRYFYGSTRLDGSAFEYLADPVRILKGRVIAFVLLLLYTFSDQFSPILGFVTFVLFMLALPWIVRQGLIFRNHNSAWRGVRFGFDGSLGDAYKAWLLWPLLGVLSLGILMPFAFAQQARYTIGNARFGTSRFAFDGPTRRVYIVFGAAGGVMIAGVALSTIVGFALPPLSWLVLLAGYLMGFALFGAWMTNWRFNHARLDGHLFEADYDALSYAKLVLTNTLLMVVTLGLFYPWARVRTARYAAEHTRVVADGDLDAFVAARQQDQSATGAEIGDLFDVEIGI</sequence>
<dbReference type="Proteomes" id="UP000242205">
    <property type="component" value="Chromosome"/>
</dbReference>
<evidence type="ECO:0000313" key="3">
    <source>
        <dbReference type="Proteomes" id="UP000242205"/>
    </source>
</evidence>
<evidence type="ECO:0000256" key="1">
    <source>
        <dbReference type="SAM" id="Phobius"/>
    </source>
</evidence>
<feature type="transmembrane region" description="Helical" evidence="1">
    <location>
        <begin position="292"/>
        <end position="315"/>
    </location>
</feature>
<dbReference type="AlphaFoldDB" id="A0A2I6S9U3"/>
<proteinExistence type="predicted"/>
<feature type="transmembrane region" description="Helical" evidence="1">
    <location>
        <begin position="126"/>
        <end position="146"/>
    </location>
</feature>
<dbReference type="Pfam" id="PF05987">
    <property type="entry name" value="DUF898"/>
    <property type="match status" value="1"/>
</dbReference>
<dbReference type="OrthoDB" id="9765721at2"/>
<name>A0A2I6S9U3_9RHOO</name>
<feature type="transmembrane region" description="Helical" evidence="1">
    <location>
        <begin position="322"/>
        <end position="341"/>
    </location>
</feature>